<feature type="region of interest" description="Disordered" evidence="5">
    <location>
        <begin position="312"/>
        <end position="375"/>
    </location>
</feature>
<feature type="compositionally biased region" description="Polar residues" evidence="5">
    <location>
        <begin position="340"/>
        <end position="349"/>
    </location>
</feature>
<evidence type="ECO:0000256" key="4">
    <source>
        <dbReference type="SAM" id="Coils"/>
    </source>
</evidence>
<feature type="region of interest" description="Disordered" evidence="5">
    <location>
        <begin position="1"/>
        <end position="42"/>
    </location>
</feature>
<feature type="coiled-coil region" evidence="4">
    <location>
        <begin position="902"/>
        <end position="1016"/>
    </location>
</feature>
<evidence type="ECO:0000313" key="7">
    <source>
        <dbReference type="Proteomes" id="UP000663882"/>
    </source>
</evidence>
<organism evidence="6 7">
    <name type="scientific">Rotaria sordida</name>
    <dbReference type="NCBI Taxonomy" id="392033"/>
    <lineage>
        <taxon>Eukaryota</taxon>
        <taxon>Metazoa</taxon>
        <taxon>Spiralia</taxon>
        <taxon>Gnathifera</taxon>
        <taxon>Rotifera</taxon>
        <taxon>Eurotatoria</taxon>
        <taxon>Bdelloidea</taxon>
        <taxon>Philodinida</taxon>
        <taxon>Philodinidae</taxon>
        <taxon>Rotaria</taxon>
    </lineage>
</organism>
<feature type="compositionally biased region" description="Polar residues" evidence="5">
    <location>
        <begin position="570"/>
        <end position="608"/>
    </location>
</feature>
<dbReference type="InterPro" id="IPR002110">
    <property type="entry name" value="Ankyrin_rpt"/>
</dbReference>
<feature type="repeat" description="ANK" evidence="3">
    <location>
        <begin position="200"/>
        <end position="222"/>
    </location>
</feature>
<dbReference type="Gene3D" id="1.25.40.20">
    <property type="entry name" value="Ankyrin repeat-containing domain"/>
    <property type="match status" value="2"/>
</dbReference>
<reference evidence="6" key="1">
    <citation type="submission" date="2021-02" db="EMBL/GenBank/DDBJ databases">
        <authorList>
            <person name="Nowell W R."/>
        </authorList>
    </citation>
    <scope>NUCLEOTIDE SEQUENCE</scope>
</reference>
<evidence type="ECO:0000313" key="6">
    <source>
        <dbReference type="EMBL" id="CAF0928739.1"/>
    </source>
</evidence>
<dbReference type="Pfam" id="PF00023">
    <property type="entry name" value="Ank"/>
    <property type="match status" value="1"/>
</dbReference>
<dbReference type="EMBL" id="CAJNOO010000389">
    <property type="protein sequence ID" value="CAF0928739.1"/>
    <property type="molecule type" value="Genomic_DNA"/>
</dbReference>
<dbReference type="PROSITE" id="PS50297">
    <property type="entry name" value="ANK_REP_REGION"/>
    <property type="match status" value="3"/>
</dbReference>
<protein>
    <submittedName>
        <fullName evidence="6">Uncharacterized protein</fullName>
    </submittedName>
</protein>
<gene>
    <name evidence="6" type="ORF">RFH988_LOCUS10417</name>
</gene>
<dbReference type="Pfam" id="PF12796">
    <property type="entry name" value="Ank_2"/>
    <property type="match status" value="1"/>
</dbReference>
<feature type="region of interest" description="Disordered" evidence="5">
    <location>
        <begin position="395"/>
        <end position="474"/>
    </location>
</feature>
<dbReference type="SMART" id="SM00248">
    <property type="entry name" value="ANK"/>
    <property type="match status" value="5"/>
</dbReference>
<feature type="repeat" description="ANK" evidence="3">
    <location>
        <begin position="92"/>
        <end position="124"/>
    </location>
</feature>
<comment type="caution">
    <text evidence="6">The sequence shown here is derived from an EMBL/GenBank/DDBJ whole genome shotgun (WGS) entry which is preliminary data.</text>
</comment>
<dbReference type="Proteomes" id="UP000663882">
    <property type="component" value="Unassembled WGS sequence"/>
</dbReference>
<keyword evidence="4" id="KW-0175">Coiled coil</keyword>
<evidence type="ECO:0000256" key="3">
    <source>
        <dbReference type="PROSITE-ProRule" id="PRU00023"/>
    </source>
</evidence>
<feature type="compositionally biased region" description="Polar residues" evidence="5">
    <location>
        <begin position="433"/>
        <end position="444"/>
    </location>
</feature>
<feature type="compositionally biased region" description="Polar residues" evidence="5">
    <location>
        <begin position="520"/>
        <end position="537"/>
    </location>
</feature>
<evidence type="ECO:0000256" key="5">
    <source>
        <dbReference type="SAM" id="MobiDB-lite"/>
    </source>
</evidence>
<proteinExistence type="predicted"/>
<evidence type="ECO:0000256" key="2">
    <source>
        <dbReference type="ARBA" id="ARBA00023043"/>
    </source>
</evidence>
<feature type="compositionally biased region" description="Low complexity" evidence="5">
    <location>
        <begin position="10"/>
        <end position="26"/>
    </location>
</feature>
<feature type="coiled-coil region" evidence="4">
    <location>
        <begin position="1043"/>
        <end position="1232"/>
    </location>
</feature>
<dbReference type="Pfam" id="PF13857">
    <property type="entry name" value="Ank_5"/>
    <property type="match status" value="1"/>
</dbReference>
<feature type="compositionally biased region" description="Polar residues" evidence="5">
    <location>
        <begin position="398"/>
        <end position="419"/>
    </location>
</feature>
<dbReference type="PROSITE" id="PS50088">
    <property type="entry name" value="ANK_REPEAT"/>
    <property type="match status" value="3"/>
</dbReference>
<name>A0A814BKG7_9BILA</name>
<feature type="compositionally biased region" description="Basic and acidic residues" evidence="5">
    <location>
        <begin position="700"/>
        <end position="713"/>
    </location>
</feature>
<feature type="repeat" description="ANK" evidence="3">
    <location>
        <begin position="237"/>
        <end position="261"/>
    </location>
</feature>
<dbReference type="InterPro" id="IPR036770">
    <property type="entry name" value="Ankyrin_rpt-contain_sf"/>
</dbReference>
<dbReference type="OrthoDB" id="366390at2759"/>
<evidence type="ECO:0000256" key="1">
    <source>
        <dbReference type="ARBA" id="ARBA00022737"/>
    </source>
</evidence>
<feature type="compositionally biased region" description="Low complexity" evidence="5">
    <location>
        <begin position="350"/>
        <end position="369"/>
    </location>
</feature>
<dbReference type="SUPFAM" id="SSF48403">
    <property type="entry name" value="Ankyrin repeat"/>
    <property type="match status" value="1"/>
</dbReference>
<accession>A0A814BKG7</accession>
<keyword evidence="1" id="KW-0677">Repeat</keyword>
<feature type="region of interest" description="Disordered" evidence="5">
    <location>
        <begin position="685"/>
        <end position="738"/>
    </location>
</feature>
<dbReference type="PANTHER" id="PTHR24198:SF165">
    <property type="entry name" value="ANKYRIN REPEAT-CONTAINING PROTEIN-RELATED"/>
    <property type="match status" value="1"/>
</dbReference>
<dbReference type="PANTHER" id="PTHR24198">
    <property type="entry name" value="ANKYRIN REPEAT AND PROTEIN KINASE DOMAIN-CONTAINING PROTEIN"/>
    <property type="match status" value="1"/>
</dbReference>
<feature type="region of interest" description="Disordered" evidence="5">
    <location>
        <begin position="520"/>
        <end position="613"/>
    </location>
</feature>
<keyword evidence="2 3" id="KW-0040">ANK repeat</keyword>
<sequence length="1494" mass="171105">MAKFLQRLFSGGSSSSKRSSLRASHTSVHESSQRPGASANMRAATSLESLASYNINPRELEKNKLHKASWEGDIHKVERLARPGLVDQQDQQSRTPLHMAVARGHLSIVQRLVHEGARLNLVDNDQRTPLVKAVLSGNHNQPLYYQICIALLQGGADAFINAVDNSGKNALHYSIEYGNEDLVDLFLSFQNCDANFRDRDQMTPLHLAVKRNSPNIVDILLSDRHTHQADPNLTNRNGQTPLHMAASLGYADIIQVILQSNLSEPCDPTILDTRQLSAYQLAQENHHDECSKLIDDYQHGWTKLSPRRNTLESINEHEINPVIRNPAGRFRDDDEDDNYSESTTSEDTNQFSKSSSRRIQQQQQQPSNQWLNRSTPVINQNKQETYSLADLIKKNPLQPDSSKTYETKPNNQTLSNLVNSMPLKPDESRTHVSKPNNQTLSNLMHNIPLQPDEKSTNKSMITPQKQPPSIFGIGPTILQREDSDNISTSMSIERPSINKNLIGGPTLSSKKNVTISSLIQSLPQPESNDSNSWTYDKSSIHKQEPITKPATRIETSDDTSLSHSDDDDNNVGNIYRTKTASTNFPKPPTLNHTSGFTTTRSNEQLNNTDSDEDSIEAAVRQINTQKSSFGIQNLVNQQIGNNFKTSQQIPISNVQAPITEDYLYTTSSIGSNKEPTTKGISNLVQHQPLLSKKTSESTWDDSRPLSADLERNSIKSKTHTAFSSSDSDTDQDQKSATIVKSPVKNGVIANFIQTNMRPTEFNEKKPTGVENLIKIIDDIKHSPPTKQNQSIPHKPIGTLITSSMLHRNDSLSSDASSIVADSVRTLAMAIPTIPTSKPQLYHDEVDKLHWSSMTNDRHDFKHITDKYSNEIIPSSQRQSSRTLAHHEFNSLRGSMSSSTSSIQNNMERLSELKEDIKQIERKQEDSLELKRQLKDMEIKKNNFEALYKKNDQLLRETETKLEKEINEKQRLEWATKNLNMELKSVKQKLQSLEEEKDILNQRCVKLKDERDNYDEKLRIHQVNSLQSVTAAGVLREEDIEKIKLRHREEMKLLSAENDDLHQRTKQLQSDLQLHKESLDVTIRYKIDLEKALEEKTFLQHELDRLKHERDLIEQEKIDFKTKYDNLQEEIRLMLLDRSKLEQKLTNELQEQMKQRQRSTDDIKKYKAQIEQLNIKLGDAEARLLVLQTQNEALLASKDRDIKNEFDTLTQRLNTIESEKLNAEQRFHNEQKDITNKQQQHILHEPLVLLTSTPLNNALQQQHHQHSSSSPCIKCDTLQRSYEHEREQRIQTEKDNERLRDVVSRQKQHNGLNKSLQQHQEYEHNISENSKQIRSETGRVKHELDRLRHDFDKLVSNYDSPNNLQQQTQLHSQIDTLRQFYEQEFRQQLLLSKLTNEMKPSPPPPTTIHHYHRTSSPIKHDEHEHSLNGNSNCLACSSSRLLKERLENAIDTSLADQRIQTIKQMPILPRLTSPLLPTNNNTTSSLEILRKFYHV</sequence>